<dbReference type="RefSeq" id="WP_192029273.1">
    <property type="nucleotide sequence ID" value="NZ_JACYTR010000013.1"/>
</dbReference>
<accession>A0AAW3ZIE8</accession>
<evidence type="ECO:0000313" key="2">
    <source>
        <dbReference type="EMBL" id="MBD8525855.1"/>
    </source>
</evidence>
<organism evidence="2 3">
    <name type="scientific">Pseudomarimonas arenosa</name>
    <dbReference type="NCBI Taxonomy" id="2774145"/>
    <lineage>
        <taxon>Bacteria</taxon>
        <taxon>Pseudomonadati</taxon>
        <taxon>Pseudomonadota</taxon>
        <taxon>Gammaproteobacteria</taxon>
        <taxon>Lysobacterales</taxon>
        <taxon>Lysobacteraceae</taxon>
        <taxon>Pseudomarimonas</taxon>
    </lineage>
</organism>
<reference evidence="2 3" key="1">
    <citation type="submission" date="2020-09" db="EMBL/GenBank/DDBJ databases">
        <title>Pseudoxanthomonas sp. CAU 1598 isolated from sand of Yaerae Beach.</title>
        <authorList>
            <person name="Kim W."/>
        </authorList>
    </citation>
    <scope>NUCLEOTIDE SEQUENCE [LARGE SCALE GENOMIC DNA]</scope>
    <source>
        <strain evidence="2 3">CAU 1598</strain>
    </source>
</reference>
<gene>
    <name evidence="2" type="ORF">IFO71_08875</name>
</gene>
<protein>
    <submittedName>
        <fullName evidence="2">Uncharacterized protein</fullName>
    </submittedName>
</protein>
<dbReference type="Proteomes" id="UP000613768">
    <property type="component" value="Unassembled WGS sequence"/>
</dbReference>
<dbReference type="AlphaFoldDB" id="A0AAW3ZIE8"/>
<feature type="compositionally biased region" description="Basic residues" evidence="1">
    <location>
        <begin position="29"/>
        <end position="42"/>
    </location>
</feature>
<comment type="caution">
    <text evidence="2">The sequence shown here is derived from an EMBL/GenBank/DDBJ whole genome shotgun (WGS) entry which is preliminary data.</text>
</comment>
<evidence type="ECO:0000313" key="3">
    <source>
        <dbReference type="Proteomes" id="UP000613768"/>
    </source>
</evidence>
<name>A0AAW3ZIE8_9GAMM</name>
<keyword evidence="3" id="KW-1185">Reference proteome</keyword>
<proteinExistence type="predicted"/>
<feature type="region of interest" description="Disordered" evidence="1">
    <location>
        <begin position="1"/>
        <end position="92"/>
    </location>
</feature>
<sequence>MSKRQSKSSVVESVATPAAQPDADTSVKSKVKKSGKQAKAQRKPAEAGKASRAKAGADQPKHKAGKGKQAPKAGKRKQAKGPIVPPASEPGVRVLREVKDRFRMPEDDYALIAELKKRAKKAGRKTAKSELLRAGLRLLNALDPVELLGMLEQLPALDKARS</sequence>
<dbReference type="EMBL" id="JACYTR010000013">
    <property type="protein sequence ID" value="MBD8525855.1"/>
    <property type="molecule type" value="Genomic_DNA"/>
</dbReference>
<evidence type="ECO:0000256" key="1">
    <source>
        <dbReference type="SAM" id="MobiDB-lite"/>
    </source>
</evidence>